<evidence type="ECO:0000313" key="1">
    <source>
        <dbReference type="EMBL" id="KAJ8926258.1"/>
    </source>
</evidence>
<proteinExistence type="predicted"/>
<evidence type="ECO:0008006" key="3">
    <source>
        <dbReference type="Google" id="ProtNLM"/>
    </source>
</evidence>
<dbReference type="AlphaFoldDB" id="A0AAV8WIA2"/>
<protein>
    <recommendedName>
        <fullName evidence="3">DUF4806 domain-containing protein</fullName>
    </recommendedName>
</protein>
<dbReference type="EMBL" id="JANEYF010005962">
    <property type="protein sequence ID" value="KAJ8926258.1"/>
    <property type="molecule type" value="Genomic_DNA"/>
</dbReference>
<organism evidence="1 2">
    <name type="scientific">Rhamnusium bicolor</name>
    <dbReference type="NCBI Taxonomy" id="1586634"/>
    <lineage>
        <taxon>Eukaryota</taxon>
        <taxon>Metazoa</taxon>
        <taxon>Ecdysozoa</taxon>
        <taxon>Arthropoda</taxon>
        <taxon>Hexapoda</taxon>
        <taxon>Insecta</taxon>
        <taxon>Pterygota</taxon>
        <taxon>Neoptera</taxon>
        <taxon>Endopterygota</taxon>
        <taxon>Coleoptera</taxon>
        <taxon>Polyphaga</taxon>
        <taxon>Cucujiformia</taxon>
        <taxon>Chrysomeloidea</taxon>
        <taxon>Cerambycidae</taxon>
        <taxon>Lepturinae</taxon>
        <taxon>Rhagiini</taxon>
        <taxon>Rhamnusium</taxon>
    </lineage>
</organism>
<sequence length="191" mass="22021">YNPNMFIHLQNYNTSKTEISQDKKIVLVEEPQKWVSKNDVNSNHVMELLHILHPHLNFLPMQARILMKTCLRIMKSDSMQLTPNDKDEVQPVDQIKQRQLQRCAQLTNAGALVPPANLPDFPIKNEQFEEIENFLTNRLAAVGGTGIDSLTRRILKYVLSNEVGMLFNWKGRDKKCFEKTALMKIIYGEGL</sequence>
<name>A0AAV8WIA2_9CUCU</name>
<keyword evidence="2" id="KW-1185">Reference proteome</keyword>
<dbReference type="Proteomes" id="UP001162156">
    <property type="component" value="Unassembled WGS sequence"/>
</dbReference>
<accession>A0AAV8WIA2</accession>
<evidence type="ECO:0000313" key="2">
    <source>
        <dbReference type="Proteomes" id="UP001162156"/>
    </source>
</evidence>
<gene>
    <name evidence="1" type="ORF">NQ314_021379</name>
</gene>
<reference evidence="1" key="1">
    <citation type="journal article" date="2023" name="Insect Mol. Biol.">
        <title>Genome sequencing provides insights into the evolution of gene families encoding plant cell wall-degrading enzymes in longhorned beetles.</title>
        <authorList>
            <person name="Shin N.R."/>
            <person name="Okamura Y."/>
            <person name="Kirsch R."/>
            <person name="Pauchet Y."/>
        </authorList>
    </citation>
    <scope>NUCLEOTIDE SEQUENCE</scope>
    <source>
        <strain evidence="1">RBIC_L_NR</strain>
    </source>
</reference>
<comment type="caution">
    <text evidence="1">The sequence shown here is derived from an EMBL/GenBank/DDBJ whole genome shotgun (WGS) entry which is preliminary data.</text>
</comment>
<feature type="non-terminal residue" evidence="1">
    <location>
        <position position="1"/>
    </location>
</feature>